<sequence>MFKVVVITILVKPQLAEVAALGKYAGWDDDSRFYCEMTVKSSSEMQLVADVELGNLSEVDKCFDCRFLYGLSNGFAKSGDELYEGDSISTSECTTFCLDELTKEIGVGEHCRWNAYPENGMMVVDACGLHWQLPHRS</sequence>
<feature type="signal peptide" evidence="1">
    <location>
        <begin position="1"/>
        <end position="16"/>
    </location>
</feature>
<keyword evidence="3" id="KW-1185">Reference proteome</keyword>
<reference evidence="2 3" key="1">
    <citation type="submission" date="2020-04" db="EMBL/GenBank/DDBJ databases">
        <title>Perkinsus chesapeaki whole genome sequence.</title>
        <authorList>
            <person name="Bogema D.R."/>
        </authorList>
    </citation>
    <scope>NUCLEOTIDE SEQUENCE [LARGE SCALE GENOMIC DNA]</scope>
    <source>
        <strain evidence="2">ATCC PRA-425</strain>
    </source>
</reference>
<comment type="caution">
    <text evidence="2">The sequence shown here is derived from an EMBL/GenBank/DDBJ whole genome shotgun (WGS) entry which is preliminary data.</text>
</comment>
<feature type="chain" id="PRO_5029718988" evidence="1">
    <location>
        <begin position="17"/>
        <end position="137"/>
    </location>
</feature>
<evidence type="ECO:0000313" key="2">
    <source>
        <dbReference type="EMBL" id="KAF4668904.1"/>
    </source>
</evidence>
<gene>
    <name evidence="2" type="ORF">FOL47_002810</name>
</gene>
<organism evidence="2 3">
    <name type="scientific">Perkinsus chesapeaki</name>
    <name type="common">Clam parasite</name>
    <name type="synonym">Perkinsus andrewsi</name>
    <dbReference type="NCBI Taxonomy" id="330153"/>
    <lineage>
        <taxon>Eukaryota</taxon>
        <taxon>Sar</taxon>
        <taxon>Alveolata</taxon>
        <taxon>Perkinsozoa</taxon>
        <taxon>Perkinsea</taxon>
        <taxon>Perkinsida</taxon>
        <taxon>Perkinsidae</taxon>
        <taxon>Perkinsus</taxon>
    </lineage>
</organism>
<dbReference type="AlphaFoldDB" id="A0A7J6MBK3"/>
<name>A0A7J6MBK3_PERCH</name>
<keyword evidence="1" id="KW-0732">Signal</keyword>
<dbReference type="EMBL" id="JAAPAO010000181">
    <property type="protein sequence ID" value="KAF4668904.1"/>
    <property type="molecule type" value="Genomic_DNA"/>
</dbReference>
<accession>A0A7J6MBK3</accession>
<dbReference type="Proteomes" id="UP000591131">
    <property type="component" value="Unassembled WGS sequence"/>
</dbReference>
<evidence type="ECO:0000313" key="3">
    <source>
        <dbReference type="Proteomes" id="UP000591131"/>
    </source>
</evidence>
<evidence type="ECO:0000256" key="1">
    <source>
        <dbReference type="SAM" id="SignalP"/>
    </source>
</evidence>
<protein>
    <submittedName>
        <fullName evidence="2">Uncharacterized protein</fullName>
    </submittedName>
</protein>
<dbReference type="OrthoDB" id="447378at2759"/>
<proteinExistence type="predicted"/>